<dbReference type="AlphaFoldDB" id="B9X9I0"/>
<organism evidence="2 3">
    <name type="scientific">Borreliella spielmanii A14S</name>
    <dbReference type="NCBI Taxonomy" id="498742"/>
    <lineage>
        <taxon>Bacteria</taxon>
        <taxon>Pseudomonadati</taxon>
        <taxon>Spirochaetota</taxon>
        <taxon>Spirochaetia</taxon>
        <taxon>Spirochaetales</taxon>
        <taxon>Borreliaceae</taxon>
        <taxon>Borreliella</taxon>
    </lineage>
</organism>
<reference evidence="2 3" key="1">
    <citation type="submission" date="2009-02" db="EMBL/GenBank/DDBJ databases">
        <authorList>
            <person name="Fraser-Liggett C.M."/>
            <person name="Mongodin E.F."/>
            <person name="Casjens B."/>
            <person name="Dunn J."/>
            <person name="Luft B."/>
            <person name="Qiu W."/>
            <person name="Schutzer S."/>
            <person name="Sebastian Y."/>
        </authorList>
    </citation>
    <scope>NUCLEOTIDE SEQUENCE [LARGE SCALE GENOMIC DNA]</scope>
    <source>
        <strain evidence="2 3">A14S</strain>
        <plasmid evidence="2">unnamed</plasmid>
    </source>
</reference>
<proteinExistence type="predicted"/>
<dbReference type="NCBIfam" id="NF033721">
    <property type="entry name" value="P12_lipo"/>
    <property type="match status" value="1"/>
</dbReference>
<dbReference type="InterPro" id="IPR058057">
    <property type="entry name" value="BBH37-like"/>
</dbReference>
<dbReference type="HOGENOM" id="CLU_3096278_0_0_12"/>
<evidence type="ECO:0000313" key="2">
    <source>
        <dbReference type="EMBL" id="EEF83971.1"/>
    </source>
</evidence>
<evidence type="ECO:0000259" key="1">
    <source>
        <dbReference type="Pfam" id="PF25672"/>
    </source>
</evidence>
<protein>
    <recommendedName>
        <fullName evidence="1">BBH37-like helical domain-containing protein</fullName>
    </recommendedName>
</protein>
<accession>B9X9I0</accession>
<dbReference type="InterPro" id="IPR057717">
    <property type="entry name" value="BBH37-like_helical"/>
</dbReference>
<name>B9X9I0_9SPIR</name>
<dbReference type="Proteomes" id="UP000003481">
    <property type="component" value="Unassembled WGS sequence"/>
</dbReference>
<keyword evidence="2" id="KW-0614">Plasmid</keyword>
<dbReference type="Pfam" id="PF25672">
    <property type="entry name" value="BBH37"/>
    <property type="match status" value="1"/>
</dbReference>
<feature type="domain" description="BBH37-like helical" evidence="1">
    <location>
        <begin position="2"/>
        <end position="47"/>
    </location>
</feature>
<comment type="caution">
    <text evidence="2">The sequence shown here is derived from an EMBL/GenBank/DDBJ whole genome shotgun (WGS) entry which is preliminary data.</text>
</comment>
<gene>
    <name evidence="2" type="ORF">BSPA14S_PA0102</name>
</gene>
<dbReference type="EMBL" id="ABKB02000036">
    <property type="protein sequence ID" value="EEF83971.1"/>
    <property type="molecule type" value="Genomic_DNA"/>
</dbReference>
<geneLocation type="plasmid" evidence="2">
    <name>unnamed</name>
</geneLocation>
<sequence length="51" mass="5832">MQLSRQALSNARNTLKQLESFSLRIIEALGRKKEISELVENVKTVFASLNR</sequence>
<evidence type="ECO:0000313" key="3">
    <source>
        <dbReference type="Proteomes" id="UP000003481"/>
    </source>
</evidence>